<name>A0A421BXF1_9RHOB</name>
<gene>
    <name evidence="1" type="ORF">DYS74_01410</name>
</gene>
<evidence type="ECO:0000313" key="2">
    <source>
        <dbReference type="Proteomes" id="UP000279673"/>
    </source>
</evidence>
<reference evidence="1 2" key="1">
    <citation type="submission" date="2018-10" db="EMBL/GenBank/DDBJ databases">
        <title>Rhodobacter sp . BO-81.</title>
        <authorList>
            <person name="Im W.T."/>
        </authorList>
    </citation>
    <scope>NUCLEOTIDE SEQUENCE [LARGE SCALE GENOMIC DNA]</scope>
    <source>
        <strain evidence="1 2">BO-81</strain>
    </source>
</reference>
<sequence length="118" mass="13562">MHLTPPADELVAIRTEIARLRRREAELRAAFLTRPDLPTVGRWHKIEVVTQRSQVFDPRLLPDEIRLDPGYTREKVSRVLRSSRRTAEERGPGIALPDLAGALRTLPRARLFTRFSLT</sequence>
<dbReference type="RefSeq" id="WP_121530369.1">
    <property type="nucleotide sequence ID" value="NZ_RCHI01000001.1"/>
</dbReference>
<organism evidence="1 2">
    <name type="scientific">Paenirhodobacter hankyongi</name>
    <dbReference type="NCBI Taxonomy" id="2294033"/>
    <lineage>
        <taxon>Bacteria</taxon>
        <taxon>Pseudomonadati</taxon>
        <taxon>Pseudomonadota</taxon>
        <taxon>Alphaproteobacteria</taxon>
        <taxon>Rhodobacterales</taxon>
        <taxon>Rhodobacter group</taxon>
        <taxon>Paenirhodobacter</taxon>
    </lineage>
</organism>
<protein>
    <submittedName>
        <fullName evidence="1">Uncharacterized protein</fullName>
    </submittedName>
</protein>
<evidence type="ECO:0000313" key="1">
    <source>
        <dbReference type="EMBL" id="RLL73007.1"/>
    </source>
</evidence>
<dbReference type="Proteomes" id="UP000279673">
    <property type="component" value="Unassembled WGS sequence"/>
</dbReference>
<proteinExistence type="predicted"/>
<dbReference type="EMBL" id="RCHI01000001">
    <property type="protein sequence ID" value="RLL73007.1"/>
    <property type="molecule type" value="Genomic_DNA"/>
</dbReference>
<comment type="caution">
    <text evidence="1">The sequence shown here is derived from an EMBL/GenBank/DDBJ whole genome shotgun (WGS) entry which is preliminary data.</text>
</comment>
<dbReference type="AlphaFoldDB" id="A0A421BXF1"/>
<keyword evidence="2" id="KW-1185">Reference proteome</keyword>
<accession>A0A421BXF1</accession>